<feature type="compositionally biased region" description="Basic and acidic residues" evidence="1">
    <location>
        <begin position="126"/>
        <end position="148"/>
    </location>
</feature>
<dbReference type="AlphaFoldDB" id="A0A9W6TUH6"/>
<gene>
    <name evidence="2" type="ORF">Plil01_000765900</name>
</gene>
<accession>A0A9W6TUH6</accession>
<sequence length="176" mass="19888">MSALARTAQRGARPRPTVDALSSDMVLCAASGVACFRARSASRSDTKLQWKRLLSAEVRRFHEFSGDNPNSGRLHDHHSCAHSIMIDAEAELAEVQQELREVEEDLNVLLLRQSELLDRKQRLQRQLEGEQREDGGASSARDTEKPTQDWKATFEWTQQIHALLKETVRRITAASL</sequence>
<evidence type="ECO:0000256" key="1">
    <source>
        <dbReference type="SAM" id="MobiDB-lite"/>
    </source>
</evidence>
<protein>
    <submittedName>
        <fullName evidence="2">Unnamed protein product</fullName>
    </submittedName>
</protein>
<dbReference type="PROSITE" id="PS51257">
    <property type="entry name" value="PROKAR_LIPOPROTEIN"/>
    <property type="match status" value="1"/>
</dbReference>
<keyword evidence="3" id="KW-1185">Reference proteome</keyword>
<proteinExistence type="predicted"/>
<feature type="region of interest" description="Disordered" evidence="1">
    <location>
        <begin position="126"/>
        <end position="149"/>
    </location>
</feature>
<dbReference type="Proteomes" id="UP001165083">
    <property type="component" value="Unassembled WGS sequence"/>
</dbReference>
<name>A0A9W6TUH6_9STRA</name>
<evidence type="ECO:0000313" key="2">
    <source>
        <dbReference type="EMBL" id="GMF19897.1"/>
    </source>
</evidence>
<organism evidence="2 3">
    <name type="scientific">Phytophthora lilii</name>
    <dbReference type="NCBI Taxonomy" id="2077276"/>
    <lineage>
        <taxon>Eukaryota</taxon>
        <taxon>Sar</taxon>
        <taxon>Stramenopiles</taxon>
        <taxon>Oomycota</taxon>
        <taxon>Peronosporomycetes</taxon>
        <taxon>Peronosporales</taxon>
        <taxon>Peronosporaceae</taxon>
        <taxon>Phytophthora</taxon>
    </lineage>
</organism>
<comment type="caution">
    <text evidence="2">The sequence shown here is derived from an EMBL/GenBank/DDBJ whole genome shotgun (WGS) entry which is preliminary data.</text>
</comment>
<evidence type="ECO:0000313" key="3">
    <source>
        <dbReference type="Proteomes" id="UP001165083"/>
    </source>
</evidence>
<reference evidence="2" key="1">
    <citation type="submission" date="2023-04" db="EMBL/GenBank/DDBJ databases">
        <title>Phytophthora lilii NBRC 32176.</title>
        <authorList>
            <person name="Ichikawa N."/>
            <person name="Sato H."/>
            <person name="Tonouchi N."/>
        </authorList>
    </citation>
    <scope>NUCLEOTIDE SEQUENCE</scope>
    <source>
        <strain evidence="2">NBRC 32176</strain>
    </source>
</reference>
<dbReference type="EMBL" id="BSXW01000357">
    <property type="protein sequence ID" value="GMF19897.1"/>
    <property type="molecule type" value="Genomic_DNA"/>
</dbReference>